<reference evidence="3" key="1">
    <citation type="submission" date="2018-12" db="EMBL/GenBank/DDBJ databases">
        <authorList>
            <person name="Will S."/>
            <person name="Neumann-Schaal M."/>
            <person name="Henke P."/>
        </authorList>
    </citation>
    <scope>NUCLEOTIDE SEQUENCE</scope>
    <source>
        <strain evidence="3">PCC 7102</strain>
    </source>
</reference>
<reference evidence="3" key="2">
    <citation type="journal article" date="2019" name="Genome Biol. Evol.">
        <title>Day and night: Metabolic profiles and evolutionary relationships of six axenic non-marine cyanobacteria.</title>
        <authorList>
            <person name="Will S.E."/>
            <person name="Henke P."/>
            <person name="Boedeker C."/>
            <person name="Huang S."/>
            <person name="Brinkmann H."/>
            <person name="Rohde M."/>
            <person name="Jarek M."/>
            <person name="Friedl T."/>
            <person name="Seufert S."/>
            <person name="Schumacher M."/>
            <person name="Overmann J."/>
            <person name="Neumann-Schaal M."/>
            <person name="Petersen J."/>
        </authorList>
    </citation>
    <scope>NUCLEOTIDE SEQUENCE [LARGE SCALE GENOMIC DNA]</scope>
    <source>
        <strain evidence="3">PCC 7102</strain>
    </source>
</reference>
<dbReference type="RefSeq" id="WP_233787119.1">
    <property type="nucleotide sequence ID" value="NZ_RSCL01000008.1"/>
</dbReference>
<evidence type="ECO:0000256" key="1">
    <source>
        <dbReference type="SAM" id="MobiDB-lite"/>
    </source>
</evidence>
<keyword evidence="4" id="KW-1185">Reference proteome</keyword>
<evidence type="ECO:0000256" key="2">
    <source>
        <dbReference type="SAM" id="Phobius"/>
    </source>
</evidence>
<feature type="region of interest" description="Disordered" evidence="1">
    <location>
        <begin position="341"/>
        <end position="364"/>
    </location>
</feature>
<feature type="region of interest" description="Disordered" evidence="1">
    <location>
        <begin position="394"/>
        <end position="415"/>
    </location>
</feature>
<dbReference type="AlphaFoldDB" id="A0A3S1CNR3"/>
<accession>A0A3S1CNR3</accession>
<keyword evidence="2" id="KW-0472">Membrane</keyword>
<organism evidence="3 4">
    <name type="scientific">Dulcicalothrix desertica PCC 7102</name>
    <dbReference type="NCBI Taxonomy" id="232991"/>
    <lineage>
        <taxon>Bacteria</taxon>
        <taxon>Bacillati</taxon>
        <taxon>Cyanobacteriota</taxon>
        <taxon>Cyanophyceae</taxon>
        <taxon>Nostocales</taxon>
        <taxon>Calotrichaceae</taxon>
        <taxon>Dulcicalothrix</taxon>
    </lineage>
</organism>
<comment type="caution">
    <text evidence="3">The sequence shown here is derived from an EMBL/GenBank/DDBJ whole genome shotgun (WGS) entry which is preliminary data.</text>
</comment>
<keyword evidence="2" id="KW-1133">Transmembrane helix</keyword>
<keyword evidence="2" id="KW-0812">Transmembrane</keyword>
<dbReference type="EMBL" id="RSCL01000008">
    <property type="protein sequence ID" value="RUT05501.1"/>
    <property type="molecule type" value="Genomic_DNA"/>
</dbReference>
<feature type="transmembrane region" description="Helical" evidence="2">
    <location>
        <begin position="27"/>
        <end position="49"/>
    </location>
</feature>
<evidence type="ECO:0000313" key="3">
    <source>
        <dbReference type="EMBL" id="RUT05501.1"/>
    </source>
</evidence>
<proteinExistence type="predicted"/>
<protein>
    <recommendedName>
        <fullName evidence="5">Filamentous haemagglutinin FhaB/tRNA nuclease CdiA-like TPS domain-containing protein</fullName>
    </recommendedName>
</protein>
<gene>
    <name evidence="3" type="ORF">DSM106972_035080</name>
</gene>
<sequence>MHLSNSNSNNNLGSQSNTSDKLQNQNLYKLGFSALSCGGLAFLLLGLGASHAAAQLTIQSTGTISGTLRFPFGPTTNGRVTRIDTDKNGTYFRNIGTRSNPNLVPVYSSQFVQIETNPDGSFKKAFVDFLGLQFISSNGSITSPALSGGQLKTYRYQGRPNPEFQINFQAAVQDELALQRAFYEGVVTDPRTGQQYQGVFEINGQGPRYSDRNGGDSPTVFDFKTDYNPKSGTRPRPALNSYTMKNTPLVRLTITVPAGMQPINPGGTPVAPPVVTPVAPPVATPVTPPIATPVTPPIATPVTPPIATPVTPPIMAPIETPVTPPITAPIETPVTEPIDSDSFISSSPTAPTISTPTSPSEQTGIEFSSGKVAINSDSAIRQITSEQTGCLKDTVNCRPQNQSRPIGPRSRVLVR</sequence>
<feature type="compositionally biased region" description="Low complexity" evidence="1">
    <location>
        <begin position="341"/>
        <end position="360"/>
    </location>
</feature>
<dbReference type="Proteomes" id="UP000271624">
    <property type="component" value="Unassembled WGS sequence"/>
</dbReference>
<evidence type="ECO:0008006" key="5">
    <source>
        <dbReference type="Google" id="ProtNLM"/>
    </source>
</evidence>
<name>A0A3S1CNR3_9CYAN</name>
<evidence type="ECO:0000313" key="4">
    <source>
        <dbReference type="Proteomes" id="UP000271624"/>
    </source>
</evidence>